<dbReference type="PANTHER" id="PTHR24216">
    <property type="entry name" value="PAXILLIN-RELATED"/>
    <property type="match status" value="1"/>
</dbReference>
<dbReference type="PANTHER" id="PTHR24216:SF65">
    <property type="entry name" value="PAXILLIN-LIKE PROTEIN 1"/>
    <property type="match status" value="1"/>
</dbReference>
<protein>
    <submittedName>
        <fullName evidence="3">Uncharacterized protein</fullName>
    </submittedName>
</protein>
<keyword evidence="2" id="KW-1133">Transmembrane helix</keyword>
<dbReference type="EMBL" id="HBGK01006128">
    <property type="protein sequence ID" value="CAD9274311.1"/>
    <property type="molecule type" value="Transcribed_RNA"/>
</dbReference>
<feature type="region of interest" description="Disordered" evidence="1">
    <location>
        <begin position="659"/>
        <end position="695"/>
    </location>
</feature>
<proteinExistence type="predicted"/>
<gene>
    <name evidence="3" type="ORF">GOCE00092_LOCUS3219</name>
</gene>
<name>A0A7S1UPA5_9STRA</name>
<feature type="compositionally biased region" description="Acidic residues" evidence="1">
    <location>
        <begin position="772"/>
        <end position="787"/>
    </location>
</feature>
<feature type="transmembrane region" description="Helical" evidence="2">
    <location>
        <begin position="477"/>
        <end position="498"/>
    </location>
</feature>
<keyword evidence="2" id="KW-0812">Transmembrane</keyword>
<feature type="region of interest" description="Disordered" evidence="1">
    <location>
        <begin position="768"/>
        <end position="788"/>
    </location>
</feature>
<organism evidence="3">
    <name type="scientific">Grammatophora oceanica</name>
    <dbReference type="NCBI Taxonomy" id="210454"/>
    <lineage>
        <taxon>Eukaryota</taxon>
        <taxon>Sar</taxon>
        <taxon>Stramenopiles</taxon>
        <taxon>Ochrophyta</taxon>
        <taxon>Bacillariophyta</taxon>
        <taxon>Fragilariophyceae</taxon>
        <taxon>Fragilariophycidae</taxon>
        <taxon>Rhabdonematales</taxon>
        <taxon>Grammatophoraceae</taxon>
        <taxon>Grammatophora</taxon>
    </lineage>
</organism>
<sequence length="821" mass="89550">MAEQLDIAMWDHFINTVEITYQTWAPPVPTSFGVTPRYGILTLTVEVTGWGPIDGQPDIDIANAFLENFETFYDVWYADFGLKKVLVANGVESASPSTSGPTATVTNRPTIAPTVEPTVATPAPSLIMRWFETMVMLDIKSDYNEVLFRRKNLEKDIRAELRRALEPRYEIDDVEIENQVWTTNSWEGGATLSLTLYVQGDGPESETPDEAIVRAFQDYSGTFEASWFGYGLTDFDQAYVVASQVPSSSPSISPSDVPSVEPSSFPSLLPSVAPSSAPSSIPSSVPSAVPSELVPSGIPSMTDEATLPPDQSAGNAAVFRGEFETPLHLRLYGIPVYIPDEIVGKVEDVVRSFIHDFAVPTPNVALTVTSAKLTHQWINYGPRRLLEEEEEEDVLGLDMTVKGRAISTDEDALNSVNFNKIVQDTFVKEYEECLDRFKAVNGMFSFMDTPVQVGGLVIGPDNEAEDSESVLSMIQPWLLAALAILFLVLVSLLTYMYFANKRRRTSPQSGHMSKGDEVTVIPISEIDVFVSALGTSPPGSPKANHAKSHTPATPPLTPSVAASTPSPVDASTPSPIEMSTPSPVDAAAASSRGASCRTTGAAVEQRFNQIFDPAPRPQETFALSPRSQSAFTPSKHDVFAPAPQAVYRRPPSLQDIFAPSPPASYERPISPSEVDPYSPPRYVKATPPPPEEESMSLVAGEIPTSVCSIMVGGDAEDVWSCVSTSIKSTESSKDIDKDYDYDQEAIYRDLLPSPPTTKKVTRTIFATKKQETEDDVPQPYDEEDEEEHREIRLTLSAEALDDFDRAIAAQTGEGLYLTTTI</sequence>
<keyword evidence="2" id="KW-0472">Membrane</keyword>
<feature type="compositionally biased region" description="Polar residues" evidence="1">
    <location>
        <begin position="560"/>
        <end position="582"/>
    </location>
</feature>
<feature type="region of interest" description="Disordered" evidence="1">
    <location>
        <begin position="534"/>
        <end position="593"/>
    </location>
</feature>
<evidence type="ECO:0000256" key="2">
    <source>
        <dbReference type="SAM" id="Phobius"/>
    </source>
</evidence>
<evidence type="ECO:0000313" key="3">
    <source>
        <dbReference type="EMBL" id="CAD9274311.1"/>
    </source>
</evidence>
<accession>A0A7S1UPA5</accession>
<dbReference type="AlphaFoldDB" id="A0A7S1UPA5"/>
<evidence type="ECO:0000256" key="1">
    <source>
        <dbReference type="SAM" id="MobiDB-lite"/>
    </source>
</evidence>
<reference evidence="3" key="1">
    <citation type="submission" date="2021-01" db="EMBL/GenBank/DDBJ databases">
        <authorList>
            <person name="Corre E."/>
            <person name="Pelletier E."/>
            <person name="Niang G."/>
            <person name="Scheremetjew M."/>
            <person name="Finn R."/>
            <person name="Kale V."/>
            <person name="Holt S."/>
            <person name="Cochrane G."/>
            <person name="Meng A."/>
            <person name="Brown T."/>
            <person name="Cohen L."/>
        </authorList>
    </citation>
    <scope>NUCLEOTIDE SEQUENCE</scope>
    <source>
        <strain evidence="3">CCMP 410</strain>
    </source>
</reference>